<evidence type="ECO:0000256" key="4">
    <source>
        <dbReference type="ARBA" id="ARBA00023136"/>
    </source>
</evidence>
<dbReference type="InterPro" id="IPR019427">
    <property type="entry name" value="7TM_GPCR_serpentine_rcpt_Srw"/>
</dbReference>
<keyword evidence="9" id="KW-1185">Reference proteome</keyword>
<evidence type="ECO:0000256" key="1">
    <source>
        <dbReference type="ARBA" id="ARBA00004370"/>
    </source>
</evidence>
<evidence type="ECO:0000313" key="8">
    <source>
        <dbReference type="EMBL" id="KAK7478725.1"/>
    </source>
</evidence>
<proteinExistence type="predicted"/>
<feature type="transmembrane region" description="Helical" evidence="6">
    <location>
        <begin position="97"/>
        <end position="121"/>
    </location>
</feature>
<dbReference type="CDD" id="cd14978">
    <property type="entry name" value="7tmA_FMRFamide_R-like"/>
    <property type="match status" value="1"/>
</dbReference>
<evidence type="ECO:0000256" key="5">
    <source>
        <dbReference type="SAM" id="Coils"/>
    </source>
</evidence>
<dbReference type="SUPFAM" id="SSF81321">
    <property type="entry name" value="Family A G protein-coupled receptor-like"/>
    <property type="match status" value="1"/>
</dbReference>
<comment type="caution">
    <text evidence="8">The sequence shown here is derived from an EMBL/GenBank/DDBJ whole genome shotgun (WGS) entry which is preliminary data.</text>
</comment>
<evidence type="ECO:0000313" key="9">
    <source>
        <dbReference type="Proteomes" id="UP001519460"/>
    </source>
</evidence>
<feature type="transmembrane region" description="Helical" evidence="6">
    <location>
        <begin position="154"/>
        <end position="176"/>
    </location>
</feature>
<comment type="subcellular location">
    <subcellularLocation>
        <location evidence="1">Membrane</location>
    </subcellularLocation>
</comment>
<evidence type="ECO:0000259" key="7">
    <source>
        <dbReference type="PROSITE" id="PS50262"/>
    </source>
</evidence>
<keyword evidence="5" id="KW-0175">Coiled coil</keyword>
<dbReference type="PANTHER" id="PTHR47023">
    <property type="entry name" value="SEX PEPTIDE RECEPTOR"/>
    <property type="match status" value="1"/>
</dbReference>
<organism evidence="8 9">
    <name type="scientific">Batillaria attramentaria</name>
    <dbReference type="NCBI Taxonomy" id="370345"/>
    <lineage>
        <taxon>Eukaryota</taxon>
        <taxon>Metazoa</taxon>
        <taxon>Spiralia</taxon>
        <taxon>Lophotrochozoa</taxon>
        <taxon>Mollusca</taxon>
        <taxon>Gastropoda</taxon>
        <taxon>Caenogastropoda</taxon>
        <taxon>Sorbeoconcha</taxon>
        <taxon>Cerithioidea</taxon>
        <taxon>Batillariidae</taxon>
        <taxon>Batillaria</taxon>
    </lineage>
</organism>
<dbReference type="EMBL" id="JACVVK020000318">
    <property type="protein sequence ID" value="KAK7478725.1"/>
    <property type="molecule type" value="Genomic_DNA"/>
</dbReference>
<dbReference type="AlphaFoldDB" id="A0ABD0JVP9"/>
<accession>A0ABD0JVP9</accession>
<dbReference type="PROSITE" id="PS50262">
    <property type="entry name" value="G_PROTEIN_RECEP_F1_2"/>
    <property type="match status" value="1"/>
</dbReference>
<dbReference type="Gene3D" id="1.20.1070.10">
    <property type="entry name" value="Rhodopsin 7-helix transmembrane proteins"/>
    <property type="match status" value="1"/>
</dbReference>
<keyword evidence="4 6" id="KW-0472">Membrane</keyword>
<feature type="coiled-coil region" evidence="5">
    <location>
        <begin position="125"/>
        <end position="152"/>
    </location>
</feature>
<evidence type="ECO:0000256" key="6">
    <source>
        <dbReference type="SAM" id="Phobius"/>
    </source>
</evidence>
<feature type="domain" description="G-protein coupled receptors family 1 profile" evidence="7">
    <location>
        <begin position="1"/>
        <end position="204"/>
    </location>
</feature>
<evidence type="ECO:0000256" key="3">
    <source>
        <dbReference type="ARBA" id="ARBA00022989"/>
    </source>
</evidence>
<sequence>MLHTASVWLTTTLGVKRYICVCHPLKAKTWCTMKKTLRWIGAIFLVACLPQLYLYLDDYPLAVEIPSAVEANKTVSSCKWVSLIKNQETRSVVYTVYFWYLAIAVNFIPCVTLVVMNVLLIRAMRQAEKRRVELLRQNRRRASRRLRESTSTTLMLVIVVSIFLIVEIPLGIARILSSPQFRYIPVGLGSILEFFISFNDPFIFVVYCTMSKKFRNSLKQLLTPSCRRDTSPEAEEQNI</sequence>
<dbReference type="PANTHER" id="PTHR47023:SF1">
    <property type="entry name" value="SEX PEPTIDE RECEPTOR"/>
    <property type="match status" value="1"/>
</dbReference>
<name>A0ABD0JVP9_9CAEN</name>
<feature type="transmembrane region" description="Helical" evidence="6">
    <location>
        <begin position="188"/>
        <end position="210"/>
    </location>
</feature>
<feature type="transmembrane region" description="Helical" evidence="6">
    <location>
        <begin position="36"/>
        <end position="56"/>
    </location>
</feature>
<dbReference type="InterPro" id="IPR017452">
    <property type="entry name" value="GPCR_Rhodpsn_7TM"/>
</dbReference>
<dbReference type="Pfam" id="PF10324">
    <property type="entry name" value="7TM_GPCR_Srw"/>
    <property type="match status" value="1"/>
</dbReference>
<reference evidence="8 9" key="1">
    <citation type="journal article" date="2023" name="Sci. Data">
        <title>Genome assembly of the Korean intertidal mud-creeper Batillaria attramentaria.</title>
        <authorList>
            <person name="Patra A.K."/>
            <person name="Ho P.T."/>
            <person name="Jun S."/>
            <person name="Lee S.J."/>
            <person name="Kim Y."/>
            <person name="Won Y.J."/>
        </authorList>
    </citation>
    <scope>NUCLEOTIDE SEQUENCE [LARGE SCALE GENOMIC DNA]</scope>
    <source>
        <strain evidence="8">Wonlab-2016</strain>
    </source>
</reference>
<dbReference type="Proteomes" id="UP001519460">
    <property type="component" value="Unassembled WGS sequence"/>
</dbReference>
<protein>
    <recommendedName>
        <fullName evidence="7">G-protein coupled receptors family 1 profile domain-containing protein</fullName>
    </recommendedName>
</protein>
<dbReference type="GO" id="GO:0016020">
    <property type="term" value="C:membrane"/>
    <property type="evidence" value="ECO:0007669"/>
    <property type="project" value="UniProtKB-SubCell"/>
</dbReference>
<gene>
    <name evidence="8" type="ORF">BaRGS_00030029</name>
</gene>
<dbReference type="InterPro" id="IPR053071">
    <property type="entry name" value="GPCR1-related_rcpt"/>
</dbReference>
<keyword evidence="2 6" id="KW-0812">Transmembrane</keyword>
<evidence type="ECO:0000256" key="2">
    <source>
        <dbReference type="ARBA" id="ARBA00022692"/>
    </source>
</evidence>
<keyword evidence="3 6" id="KW-1133">Transmembrane helix</keyword>